<feature type="domain" description="Carbohydrate-binding/sugar hydrolysis" evidence="5">
    <location>
        <begin position="219"/>
        <end position="357"/>
    </location>
</feature>
<organism evidence="6 7">
    <name type="scientific">Paenibacillus alvei TS-15</name>
    <dbReference type="NCBI Taxonomy" id="1117108"/>
    <lineage>
        <taxon>Bacteria</taxon>
        <taxon>Bacillati</taxon>
        <taxon>Bacillota</taxon>
        <taxon>Bacilli</taxon>
        <taxon>Bacillales</taxon>
        <taxon>Paenibacillaceae</taxon>
        <taxon>Paenibacillus</taxon>
    </lineage>
</organism>
<feature type="domain" description="Carbohydrate-binding/sugar hydrolysis" evidence="5">
    <location>
        <begin position="68"/>
        <end position="213"/>
    </location>
</feature>
<name>S9SMS4_PAEAL</name>
<keyword evidence="3" id="KW-0833">Ubl conjugation pathway</keyword>
<keyword evidence="2" id="KW-0677">Repeat</keyword>
<dbReference type="SUPFAM" id="SSF51126">
    <property type="entry name" value="Pectin lyase-like"/>
    <property type="match status" value="1"/>
</dbReference>
<dbReference type="InterPro" id="IPR007742">
    <property type="entry name" value="NosD_dom"/>
</dbReference>
<comment type="pathway">
    <text evidence="1">Protein modification; protein ubiquitination.</text>
</comment>
<reference evidence="6 7" key="1">
    <citation type="submission" date="2013-05" db="EMBL/GenBank/DDBJ databases">
        <authorList>
            <person name="Strain E.A."/>
            <person name="Brown E."/>
            <person name="Allard M.W."/>
            <person name="Luo Y.L."/>
        </authorList>
    </citation>
    <scope>NUCLEOTIDE SEQUENCE [LARGE SCALE GENOMIC DNA]</scope>
    <source>
        <strain evidence="6 7">TS-15</strain>
    </source>
</reference>
<dbReference type="InterPro" id="IPR051550">
    <property type="entry name" value="SCF-Subunits/Alg-Epimerases"/>
</dbReference>
<evidence type="ECO:0000256" key="2">
    <source>
        <dbReference type="ARBA" id="ARBA00022737"/>
    </source>
</evidence>
<gene>
    <name evidence="6" type="ORF">PAALTS15_19523</name>
</gene>
<dbReference type="EMBL" id="ATMT01000066">
    <property type="protein sequence ID" value="EPY05388.1"/>
    <property type="molecule type" value="Genomic_DNA"/>
</dbReference>
<dbReference type="eggNOG" id="COG3420">
    <property type="taxonomic scope" value="Bacteria"/>
</dbReference>
<dbReference type="InterPro" id="IPR022441">
    <property type="entry name" value="Para_beta_helix_rpt-2"/>
</dbReference>
<dbReference type="InterPro" id="IPR006626">
    <property type="entry name" value="PbH1"/>
</dbReference>
<evidence type="ECO:0000313" key="7">
    <source>
        <dbReference type="Proteomes" id="UP000015344"/>
    </source>
</evidence>
<dbReference type="InterPro" id="IPR026464">
    <property type="entry name" value="NosD_copper_fam"/>
</dbReference>
<feature type="transmembrane region" description="Helical" evidence="4">
    <location>
        <begin position="460"/>
        <end position="478"/>
    </location>
</feature>
<dbReference type="NCBIfam" id="TIGR04247">
    <property type="entry name" value="NosD_copper_fam"/>
    <property type="match status" value="1"/>
</dbReference>
<dbReference type="Pfam" id="PF05048">
    <property type="entry name" value="NosD"/>
    <property type="match status" value="1"/>
</dbReference>
<dbReference type="InterPro" id="IPR011050">
    <property type="entry name" value="Pectin_lyase_fold/virulence"/>
</dbReference>
<dbReference type="SMART" id="SM00722">
    <property type="entry name" value="CASH"/>
    <property type="match status" value="2"/>
</dbReference>
<proteinExistence type="predicted"/>
<dbReference type="Gene3D" id="2.160.20.10">
    <property type="entry name" value="Single-stranded right-handed beta-helix, Pectin lyase-like"/>
    <property type="match status" value="2"/>
</dbReference>
<protein>
    <submittedName>
        <fullName evidence="6">Periplasmic copper-binding protein NosD</fullName>
    </submittedName>
</protein>
<dbReference type="RefSeq" id="WP_021261166.1">
    <property type="nucleotide sequence ID" value="NZ_ATMT01000066.1"/>
</dbReference>
<accession>S9SMS4</accession>
<sequence length="484" mass="52628">MKMGTGWWPIVTNCRQVNRKMLLAVLALLLLSLFTCFLGTSKLHAANANGKTFIVRAGDSIQKAINEAELGATITVQEGSYHEQLVIDKPLKLQVADSAKVTLNGNNQGHVVTITAPGVSLTGFQIIQSGSKKQDAGIYIASSDNLIMSNTLSRVQNGIYVNKGSRNQIENNTITSNNSRISKRGNGVHLFYGNGNVVRGNDIYDVQDGIYIDFAADSTLSSNTISDSRYAIHLMFGEGGLVSGNQFMYNINGMMVMSSSSFRIEQNIMQKQLDYRGYGALLYNTDHITMRGNHMMYNSNGLALEDARESIITDNVIAGNHLGLSLLTGNSGTTISGNQFIGNVVQARSLDAGLAIDDGTSGNYWDDYSSFDLTGDSIGELSYYAGSIYDKLLPKQPHLQFYFESPAIQLWNAVNRMLPSANATSGADRFPLTQQPTPQPFVDDPAQAVLEAEHPTDNRHLIGIAGCLFLIGGIFILAQGRIQK</sequence>
<dbReference type="InterPro" id="IPR012334">
    <property type="entry name" value="Pectin_lyas_fold"/>
</dbReference>
<dbReference type="PANTHER" id="PTHR22990">
    <property type="entry name" value="F-BOX ONLY PROTEIN"/>
    <property type="match status" value="1"/>
</dbReference>
<keyword evidence="4" id="KW-0812">Transmembrane</keyword>
<keyword evidence="4" id="KW-0472">Membrane</keyword>
<evidence type="ECO:0000313" key="6">
    <source>
        <dbReference type="EMBL" id="EPY05388.1"/>
    </source>
</evidence>
<evidence type="ECO:0000259" key="5">
    <source>
        <dbReference type="SMART" id="SM00722"/>
    </source>
</evidence>
<evidence type="ECO:0000256" key="1">
    <source>
        <dbReference type="ARBA" id="ARBA00004906"/>
    </source>
</evidence>
<dbReference type="PANTHER" id="PTHR22990:SF15">
    <property type="entry name" value="F-BOX ONLY PROTEIN 10"/>
    <property type="match status" value="1"/>
</dbReference>
<dbReference type="Proteomes" id="UP000015344">
    <property type="component" value="Unassembled WGS sequence"/>
</dbReference>
<evidence type="ECO:0000256" key="4">
    <source>
        <dbReference type="SAM" id="Phobius"/>
    </source>
</evidence>
<dbReference type="NCBIfam" id="TIGR03804">
    <property type="entry name" value="para_beta_helix"/>
    <property type="match status" value="4"/>
</dbReference>
<evidence type="ECO:0000256" key="3">
    <source>
        <dbReference type="ARBA" id="ARBA00022786"/>
    </source>
</evidence>
<dbReference type="AlphaFoldDB" id="S9SMS4"/>
<dbReference type="PATRIC" id="fig|1117108.3.peg.4015"/>
<dbReference type="SMART" id="SM00710">
    <property type="entry name" value="PbH1"/>
    <property type="match status" value="9"/>
</dbReference>
<comment type="caution">
    <text evidence="6">The sequence shown here is derived from an EMBL/GenBank/DDBJ whole genome shotgun (WGS) entry which is preliminary data.</text>
</comment>
<dbReference type="InterPro" id="IPR006633">
    <property type="entry name" value="Carb-bd_sugar_hydrolysis-dom"/>
</dbReference>
<keyword evidence="4" id="KW-1133">Transmembrane helix</keyword>